<dbReference type="RefSeq" id="WP_245577177.1">
    <property type="nucleotide sequence ID" value="NZ_JBIAZU010000007.1"/>
</dbReference>
<dbReference type="InterPro" id="IPR038765">
    <property type="entry name" value="Papain-like_cys_pep_sf"/>
</dbReference>
<dbReference type="SUPFAM" id="SSF54001">
    <property type="entry name" value="Cysteine proteinases"/>
    <property type="match status" value="1"/>
</dbReference>
<evidence type="ECO:0000256" key="1">
    <source>
        <dbReference type="ARBA" id="ARBA00007074"/>
    </source>
</evidence>
<proteinExistence type="inferred from homology"/>
<feature type="domain" description="NlpC/P60" evidence="6">
    <location>
        <begin position="105"/>
        <end position="214"/>
    </location>
</feature>
<reference evidence="7 8" key="1">
    <citation type="submission" date="2024-10" db="EMBL/GenBank/DDBJ databases">
        <title>The Natural Products Discovery Center: Release of the First 8490 Sequenced Strains for Exploring Actinobacteria Biosynthetic Diversity.</title>
        <authorList>
            <person name="Kalkreuter E."/>
            <person name="Kautsar S.A."/>
            <person name="Yang D."/>
            <person name="Bader C.D."/>
            <person name="Teijaro C.N."/>
            <person name="Fluegel L."/>
            <person name="Davis C.M."/>
            <person name="Simpson J.R."/>
            <person name="Lauterbach L."/>
            <person name="Steele A.D."/>
            <person name="Gui C."/>
            <person name="Meng S."/>
            <person name="Li G."/>
            <person name="Viehrig K."/>
            <person name="Ye F."/>
            <person name="Su P."/>
            <person name="Kiefer A.F."/>
            <person name="Nichols A."/>
            <person name="Cepeda A.J."/>
            <person name="Yan W."/>
            <person name="Fan B."/>
            <person name="Jiang Y."/>
            <person name="Adhikari A."/>
            <person name="Zheng C.-J."/>
            <person name="Schuster L."/>
            <person name="Cowan T.M."/>
            <person name="Smanski M.J."/>
            <person name="Chevrette M.G."/>
            <person name="De Carvalho L.P.S."/>
            <person name="Shen B."/>
        </authorList>
    </citation>
    <scope>NUCLEOTIDE SEQUENCE [LARGE SCALE GENOMIC DNA]</scope>
    <source>
        <strain evidence="7 8">NPDC000087</strain>
    </source>
</reference>
<dbReference type="PROSITE" id="PS51935">
    <property type="entry name" value="NLPC_P60"/>
    <property type="match status" value="1"/>
</dbReference>
<dbReference type="Pfam" id="PF00877">
    <property type="entry name" value="NLPC_P60"/>
    <property type="match status" value="1"/>
</dbReference>
<dbReference type="EMBL" id="JBIAZU010000007">
    <property type="protein sequence ID" value="MFF5295225.1"/>
    <property type="molecule type" value="Genomic_DNA"/>
</dbReference>
<comment type="caution">
    <text evidence="7">The sequence shown here is derived from an EMBL/GenBank/DDBJ whole genome shotgun (WGS) entry which is preliminary data.</text>
</comment>
<dbReference type="InterPro" id="IPR051794">
    <property type="entry name" value="PG_Endopeptidase_C40"/>
</dbReference>
<name>A0ABW6WRP6_9ACTN</name>
<dbReference type="PANTHER" id="PTHR47359:SF3">
    <property type="entry name" value="NLP_P60 DOMAIN-CONTAINING PROTEIN-RELATED"/>
    <property type="match status" value="1"/>
</dbReference>
<evidence type="ECO:0000259" key="6">
    <source>
        <dbReference type="PROSITE" id="PS51935"/>
    </source>
</evidence>
<dbReference type="PANTHER" id="PTHR47359">
    <property type="entry name" value="PEPTIDOGLYCAN DL-ENDOPEPTIDASE CWLO"/>
    <property type="match status" value="1"/>
</dbReference>
<keyword evidence="4" id="KW-0788">Thiol protease</keyword>
<keyword evidence="3" id="KW-0378">Hydrolase</keyword>
<protein>
    <submittedName>
        <fullName evidence="7">C40 family peptidase</fullName>
    </submittedName>
</protein>
<dbReference type="Gene3D" id="3.90.1720.10">
    <property type="entry name" value="endopeptidase domain like (from Nostoc punctiforme)"/>
    <property type="match status" value="1"/>
</dbReference>
<evidence type="ECO:0000313" key="8">
    <source>
        <dbReference type="Proteomes" id="UP001602245"/>
    </source>
</evidence>
<feature type="compositionally biased region" description="Polar residues" evidence="5">
    <location>
        <begin position="1"/>
        <end position="14"/>
    </location>
</feature>
<evidence type="ECO:0000256" key="2">
    <source>
        <dbReference type="ARBA" id="ARBA00022670"/>
    </source>
</evidence>
<dbReference type="InterPro" id="IPR000064">
    <property type="entry name" value="NLP_P60_dom"/>
</dbReference>
<feature type="compositionally biased region" description="Low complexity" evidence="5">
    <location>
        <begin position="33"/>
        <end position="49"/>
    </location>
</feature>
<accession>A0ABW6WRP6</accession>
<dbReference type="Proteomes" id="UP001602245">
    <property type="component" value="Unassembled WGS sequence"/>
</dbReference>
<evidence type="ECO:0000313" key="7">
    <source>
        <dbReference type="EMBL" id="MFF5295225.1"/>
    </source>
</evidence>
<keyword evidence="8" id="KW-1185">Reference proteome</keyword>
<sequence>MTRTELAQRASRTTRAPIRRAPGRTAGVRENVAPTSRRPTRLATRLARSPEQAARTLGQAPRTLGGGLYEPRTARSVRARTVRRPVIRLVTRRSTAPRGQRVLRLGNMTAVVAFARSQVGKRYVSGGEGPGGFDCSGFTRSAYARAGIRLPHSSGAQAARARRIARSQARPGDLVVGPGHVGIYMGHGMMIDAGNHRTGVVYRRLYSGLRVERL</sequence>
<evidence type="ECO:0000256" key="5">
    <source>
        <dbReference type="SAM" id="MobiDB-lite"/>
    </source>
</evidence>
<organism evidence="7 8">
    <name type="scientific">Paractinoplanes globisporus</name>
    <dbReference type="NCBI Taxonomy" id="113565"/>
    <lineage>
        <taxon>Bacteria</taxon>
        <taxon>Bacillati</taxon>
        <taxon>Actinomycetota</taxon>
        <taxon>Actinomycetes</taxon>
        <taxon>Micromonosporales</taxon>
        <taxon>Micromonosporaceae</taxon>
        <taxon>Paractinoplanes</taxon>
    </lineage>
</organism>
<evidence type="ECO:0000256" key="3">
    <source>
        <dbReference type="ARBA" id="ARBA00022801"/>
    </source>
</evidence>
<comment type="similarity">
    <text evidence="1">Belongs to the peptidase C40 family.</text>
</comment>
<gene>
    <name evidence="7" type="ORF">ACFY35_37795</name>
</gene>
<keyword evidence="2" id="KW-0645">Protease</keyword>
<evidence type="ECO:0000256" key="4">
    <source>
        <dbReference type="ARBA" id="ARBA00022807"/>
    </source>
</evidence>
<feature type="region of interest" description="Disordered" evidence="5">
    <location>
        <begin position="1"/>
        <end position="69"/>
    </location>
</feature>